<protein>
    <submittedName>
        <fullName evidence="10">Putative polyubiquitin-c isoform x5</fullName>
    </submittedName>
</protein>
<evidence type="ECO:0000256" key="6">
    <source>
        <dbReference type="ARBA" id="ARBA00022737"/>
    </source>
</evidence>
<dbReference type="Pfam" id="PF00240">
    <property type="entry name" value="ubiquitin"/>
    <property type="match status" value="6"/>
</dbReference>
<dbReference type="GO" id="GO:0005737">
    <property type="term" value="C:cytoplasm"/>
    <property type="evidence" value="ECO:0007669"/>
    <property type="project" value="UniProtKB-SubCell"/>
</dbReference>
<keyword evidence="7" id="KW-0832">Ubl conjugation</keyword>
<evidence type="ECO:0000256" key="4">
    <source>
        <dbReference type="ARBA" id="ARBA00022490"/>
    </source>
</evidence>
<feature type="non-terminal residue" evidence="10">
    <location>
        <position position="1"/>
    </location>
</feature>
<name>A0A1E1XET0_9ACAR</name>
<dbReference type="SUPFAM" id="SSF54236">
    <property type="entry name" value="Ubiquitin-like"/>
    <property type="match status" value="6"/>
</dbReference>
<dbReference type="InterPro" id="IPR050158">
    <property type="entry name" value="Ubiquitin_ubiquitin-like"/>
</dbReference>
<dbReference type="Gene3D" id="3.10.20.90">
    <property type="entry name" value="Phosphatidylinositol 3-kinase Catalytic Subunit, Chain A, domain 1"/>
    <property type="match status" value="6"/>
</dbReference>
<dbReference type="FunFam" id="3.10.20.90:FF:000469">
    <property type="entry name" value="Polyubiquitin-C"/>
    <property type="match status" value="1"/>
</dbReference>
<dbReference type="InterPro" id="IPR029071">
    <property type="entry name" value="Ubiquitin-like_domsf"/>
</dbReference>
<dbReference type="InterPro" id="IPR019954">
    <property type="entry name" value="Ubiquitin_CS"/>
</dbReference>
<dbReference type="PROSITE" id="PS00299">
    <property type="entry name" value="UBIQUITIN_1"/>
    <property type="match status" value="3"/>
</dbReference>
<sequence length="485" mass="54817">RRSADMKAFVTTTLTLEVQPSDTIENIRAKIQDELSSPAYKQRLIFADKQLDDGYTMSLYGIKNCSTIHLVRPTRMPIFVKIATGKIITLEVEPNDPIENVKAKIQFKEAIPVDKQRLSFAGKQLEDGHTLSCYSIKRESALQLRFRPCIQIFVETLTGKMITLEVEANDSIENVKSEIEYHVGIPPDQQLLTFGGVRLEDGHTLSCYNIKRKSALQLRSCASMQLFVKAPTGRATMLEVEPNDTIENVKALIQKKEGIPSDQQCIIFTGRLLEDGHTLSSYNIQRNAVLALRIHLPTCMQIFVKTVNGKTIMLEVRPNDKIQHIKAKIQDKEGIPSDQQRLIFAGKRLEDSWTLSDYNIKEKFTLQLLLRPIRGMHISVNILTRKMIMLEVQPNDTIQNIKEKIQDKEGIPPDQQRLIFAGRQLEDGHTVSWYKIKALSTLDLVLRLRGGSRGGVACRIRSDPCGDNVESIKAKIQETVGSPPF</sequence>
<dbReference type="SMART" id="SM00213">
    <property type="entry name" value="UBQ"/>
    <property type="match status" value="6"/>
</dbReference>
<dbReference type="PROSITE" id="PS50053">
    <property type="entry name" value="UBIQUITIN_2"/>
    <property type="match status" value="6"/>
</dbReference>
<evidence type="ECO:0000256" key="5">
    <source>
        <dbReference type="ARBA" id="ARBA00022499"/>
    </source>
</evidence>
<keyword evidence="5" id="KW-1017">Isopeptide bond</keyword>
<feature type="domain" description="Ubiquitin-like" evidence="9">
    <location>
        <begin position="150"/>
        <end position="218"/>
    </location>
</feature>
<evidence type="ECO:0000313" key="10">
    <source>
        <dbReference type="EMBL" id="JAT97740.1"/>
    </source>
</evidence>
<organism evidence="10">
    <name type="scientific">Amblyomma aureolatum</name>
    <dbReference type="NCBI Taxonomy" id="187763"/>
    <lineage>
        <taxon>Eukaryota</taxon>
        <taxon>Metazoa</taxon>
        <taxon>Ecdysozoa</taxon>
        <taxon>Arthropoda</taxon>
        <taxon>Chelicerata</taxon>
        <taxon>Arachnida</taxon>
        <taxon>Acari</taxon>
        <taxon>Parasitiformes</taxon>
        <taxon>Ixodida</taxon>
        <taxon>Ixodoidea</taxon>
        <taxon>Ixodidae</taxon>
        <taxon>Amblyomminae</taxon>
        <taxon>Amblyomma</taxon>
    </lineage>
</organism>
<dbReference type="GO" id="GO:0005634">
    <property type="term" value="C:nucleus"/>
    <property type="evidence" value="ECO:0007669"/>
    <property type="project" value="UniProtKB-SubCell"/>
</dbReference>
<feature type="domain" description="Ubiquitin-like" evidence="9">
    <location>
        <begin position="6"/>
        <end position="71"/>
    </location>
</feature>
<evidence type="ECO:0000256" key="7">
    <source>
        <dbReference type="ARBA" id="ARBA00022843"/>
    </source>
</evidence>
<feature type="domain" description="Ubiquitin-like" evidence="9">
    <location>
        <begin position="224"/>
        <end position="292"/>
    </location>
</feature>
<evidence type="ECO:0000256" key="8">
    <source>
        <dbReference type="ARBA" id="ARBA00023242"/>
    </source>
</evidence>
<evidence type="ECO:0000256" key="1">
    <source>
        <dbReference type="ARBA" id="ARBA00004123"/>
    </source>
</evidence>
<comment type="subcellular location">
    <subcellularLocation>
        <location evidence="2">Cytoplasm</location>
    </subcellularLocation>
    <subcellularLocation>
        <location evidence="1">Nucleus</location>
    </subcellularLocation>
</comment>
<dbReference type="InterPro" id="IPR000626">
    <property type="entry name" value="Ubiquitin-like_dom"/>
</dbReference>
<comment type="similarity">
    <text evidence="3">Belongs to the ubiquitin family.</text>
</comment>
<keyword evidence="8" id="KW-0539">Nucleus</keyword>
<keyword evidence="4" id="KW-0963">Cytoplasm</keyword>
<dbReference type="FunFam" id="3.10.20.90:FF:000160">
    <property type="entry name" value="Polyubiquitin-C"/>
    <property type="match status" value="4"/>
</dbReference>
<evidence type="ECO:0000256" key="2">
    <source>
        <dbReference type="ARBA" id="ARBA00004496"/>
    </source>
</evidence>
<reference evidence="10" key="1">
    <citation type="journal article" date="2017" name="Front. Cell. Infect. Microbiol.">
        <title>The Distinct Transcriptional Response of the Midgut of Amblyomma sculptum and Amblyomma aureolatum Ticks to Rickettsia rickettsii Correlates to Their Differences in Susceptibility to Infection.</title>
        <authorList>
            <person name="Martins L.A."/>
            <person name="Galletti M.F.B.M."/>
            <person name="Ribeiro J.M."/>
            <person name="Fujita A."/>
            <person name="Costa F.B."/>
            <person name="Labruna M.B."/>
            <person name="Daffre S."/>
            <person name="Fogaca A.C."/>
        </authorList>
    </citation>
    <scope>NUCLEOTIDE SEQUENCE</scope>
</reference>
<dbReference type="PRINTS" id="PR00348">
    <property type="entry name" value="UBIQUITIN"/>
</dbReference>
<dbReference type="EMBL" id="GFAC01001448">
    <property type="protein sequence ID" value="JAT97740.1"/>
    <property type="molecule type" value="mRNA"/>
</dbReference>
<keyword evidence="6" id="KW-0677">Repeat</keyword>
<accession>A0A1E1XET0</accession>
<evidence type="ECO:0000259" key="9">
    <source>
        <dbReference type="PROSITE" id="PS50053"/>
    </source>
</evidence>
<feature type="domain" description="Ubiquitin-like" evidence="9">
    <location>
        <begin position="376"/>
        <end position="451"/>
    </location>
</feature>
<feature type="domain" description="Ubiquitin-like" evidence="9">
    <location>
        <begin position="76"/>
        <end position="147"/>
    </location>
</feature>
<feature type="domain" description="Ubiquitin-like" evidence="9">
    <location>
        <begin position="300"/>
        <end position="375"/>
    </location>
</feature>
<dbReference type="AlphaFoldDB" id="A0A1E1XET0"/>
<dbReference type="PANTHER" id="PTHR10666">
    <property type="entry name" value="UBIQUITIN"/>
    <property type="match status" value="1"/>
</dbReference>
<evidence type="ECO:0000256" key="3">
    <source>
        <dbReference type="ARBA" id="ARBA00008430"/>
    </source>
</evidence>
<dbReference type="InterPro" id="IPR019956">
    <property type="entry name" value="Ubiquitin_dom"/>
</dbReference>
<proteinExistence type="evidence at transcript level"/>